<organism evidence="2">
    <name type="scientific">termite gut metagenome</name>
    <dbReference type="NCBI Taxonomy" id="433724"/>
    <lineage>
        <taxon>unclassified sequences</taxon>
        <taxon>metagenomes</taxon>
        <taxon>organismal metagenomes</taxon>
    </lineage>
</organism>
<evidence type="ECO:0000256" key="1">
    <source>
        <dbReference type="SAM" id="MobiDB-lite"/>
    </source>
</evidence>
<sequence>MYYGLLLSFLTLLFSFANDYCGFGYCVSFYLHQAFVIEKTLKNDTIHYWLKDSLLYKQDTLKFALTYLYTDTLSNLVPRTDTLALAAKKIIEKNNKPDPKKKRKEKDSEEPEPEVISFLNINAQVAPSMDVYDYINLTFDEPLQSYDFAAVHVQQKVDTLWKDIPFDYEQDSVRLRTFRVYGDWEPEKEYKFQTDSLAFIGIYGLHTNKMEKSFRVKSLNDYGAIFFNVAEVVTPAFVELLNERDNVLRKAEVIDGKADFPFLTPGKYCARLIEDTNGNGIWDTGNYEEQRQPEKVHYYNQLLELKVMFELEQDWNIKTVELNKQKPDELKKQKPDEDKKKRNTQTRNNR</sequence>
<accession>A0A5J4PRY9</accession>
<dbReference type="EMBL" id="SNRY01006865">
    <property type="protein sequence ID" value="KAA6311608.1"/>
    <property type="molecule type" value="Genomic_DNA"/>
</dbReference>
<proteinExistence type="predicted"/>
<evidence type="ECO:0008006" key="3">
    <source>
        <dbReference type="Google" id="ProtNLM"/>
    </source>
</evidence>
<feature type="compositionally biased region" description="Basic and acidic residues" evidence="1">
    <location>
        <begin position="323"/>
        <end position="340"/>
    </location>
</feature>
<comment type="caution">
    <text evidence="2">The sequence shown here is derived from an EMBL/GenBank/DDBJ whole genome shotgun (WGS) entry which is preliminary data.</text>
</comment>
<dbReference type="AlphaFoldDB" id="A0A5J4PRY9"/>
<reference evidence="2" key="1">
    <citation type="submission" date="2019-03" db="EMBL/GenBank/DDBJ databases">
        <title>Single cell metagenomics reveals metabolic interactions within the superorganism composed of flagellate Streblomastix strix and complex community of Bacteroidetes bacteria on its surface.</title>
        <authorList>
            <person name="Treitli S.C."/>
            <person name="Kolisko M."/>
            <person name="Husnik F."/>
            <person name="Keeling P."/>
            <person name="Hampl V."/>
        </authorList>
    </citation>
    <scope>NUCLEOTIDE SEQUENCE</scope>
    <source>
        <strain evidence="2">STM</strain>
    </source>
</reference>
<feature type="compositionally biased region" description="Basic residues" evidence="1">
    <location>
        <begin position="341"/>
        <end position="350"/>
    </location>
</feature>
<gene>
    <name evidence="2" type="ORF">EZS27_037297</name>
</gene>
<evidence type="ECO:0000313" key="2">
    <source>
        <dbReference type="EMBL" id="KAA6311608.1"/>
    </source>
</evidence>
<protein>
    <recommendedName>
        <fullName evidence="3">SbsA Ig-like domain-containing protein</fullName>
    </recommendedName>
</protein>
<feature type="region of interest" description="Disordered" evidence="1">
    <location>
        <begin position="323"/>
        <end position="350"/>
    </location>
</feature>
<name>A0A5J4PRY9_9ZZZZ</name>